<comment type="caution">
    <text evidence="3">The sequence shown here is derived from an EMBL/GenBank/DDBJ whole genome shotgun (WGS) entry which is preliminary data.</text>
</comment>
<evidence type="ECO:0000256" key="2">
    <source>
        <dbReference type="SAM" id="Phobius"/>
    </source>
</evidence>
<evidence type="ECO:0000256" key="1">
    <source>
        <dbReference type="SAM" id="MobiDB-lite"/>
    </source>
</evidence>
<feature type="compositionally biased region" description="Low complexity" evidence="1">
    <location>
        <begin position="20"/>
        <end position="32"/>
    </location>
</feature>
<organism evidence="3 4">
    <name type="scientific">Apiospora aurea</name>
    <dbReference type="NCBI Taxonomy" id="335848"/>
    <lineage>
        <taxon>Eukaryota</taxon>
        <taxon>Fungi</taxon>
        <taxon>Dikarya</taxon>
        <taxon>Ascomycota</taxon>
        <taxon>Pezizomycotina</taxon>
        <taxon>Sordariomycetes</taxon>
        <taxon>Xylariomycetidae</taxon>
        <taxon>Amphisphaeriales</taxon>
        <taxon>Apiosporaceae</taxon>
        <taxon>Apiospora</taxon>
    </lineage>
</organism>
<dbReference type="EMBL" id="JAQQWE010000007">
    <property type="protein sequence ID" value="KAK7946109.1"/>
    <property type="molecule type" value="Genomic_DNA"/>
</dbReference>
<protein>
    <submittedName>
        <fullName evidence="3">Uncharacterized protein</fullName>
    </submittedName>
</protein>
<feature type="region of interest" description="Disordered" evidence="1">
    <location>
        <begin position="1"/>
        <end position="120"/>
    </location>
</feature>
<proteinExistence type="predicted"/>
<dbReference type="PANTHER" id="PTHR35394:SF5">
    <property type="entry name" value="DUF3176 DOMAIN-CONTAINING PROTEIN"/>
    <property type="match status" value="1"/>
</dbReference>
<dbReference type="PANTHER" id="PTHR35394">
    <property type="entry name" value="DUF3176 DOMAIN-CONTAINING PROTEIN"/>
    <property type="match status" value="1"/>
</dbReference>
<feature type="transmembrane region" description="Helical" evidence="2">
    <location>
        <begin position="623"/>
        <end position="646"/>
    </location>
</feature>
<dbReference type="GeneID" id="92079714"/>
<feature type="compositionally biased region" description="Polar residues" evidence="1">
    <location>
        <begin position="1"/>
        <end position="11"/>
    </location>
</feature>
<dbReference type="RefSeq" id="XP_066696143.1">
    <property type="nucleotide sequence ID" value="XM_066846652.1"/>
</dbReference>
<dbReference type="InterPro" id="IPR021514">
    <property type="entry name" value="DUF3176"/>
</dbReference>
<accession>A0ABR1Q279</accession>
<gene>
    <name evidence="3" type="ORF">PG986_010430</name>
</gene>
<dbReference type="Pfam" id="PF11374">
    <property type="entry name" value="DUF3176"/>
    <property type="match status" value="1"/>
</dbReference>
<keyword evidence="4" id="KW-1185">Reference proteome</keyword>
<name>A0ABR1Q279_9PEZI</name>
<keyword evidence="2" id="KW-1133">Transmembrane helix</keyword>
<feature type="transmembrane region" description="Helical" evidence="2">
    <location>
        <begin position="128"/>
        <end position="149"/>
    </location>
</feature>
<sequence>MRLSSHQQQVNGGQGNDPRTTSSSSSPITSPPWMVLVTASLSRRGHVPPQPNPNSIHQFPGNVTRLIDTRDGVPPHQTAYVQPPAYVDSSRQPADQQARPDTPTSHGSGQDKPRPHGSKGKKATAWWWWWEILATVLSIACMGALIIILTKIDNIPLPHWWLPIQPNSLIAVLTTVAKSAMTLSVASCISQLKWGHFSKQPRKLVDLETFDEASRGPWGSATLLWLLSFRVPVLFTSGLALVTIVSLGIDPCAQQVLEFPTQLTPLDNITVDIGVANQYFSKGLLEDTHRSYIFVSNADLLHLQASIINSAVGTVFQPHVSCPAPATRCYWEEFTTLDICSDYRDVTNVAVPNCTEHDRAGSINCTYTFPGMSKHIVHLFKPLLTHCAVDREEEDAALVMTWNQENTGGAGVRTMLFGSLFHKNIEADTPSFGSLTAIKALGEAVDKGHPTPVEDGGMEPPAVQISYAEFGWCEQRYRNVTATPAGISYAEINMTSERLAETHTSVTLPGQPGNEMGTYYQSFVANSTGRVYNISRMASILPNVLSVLLESSVHNNIYRPDIDQNIQFNLGYALMNSPFDKVSSDLAAALSNQIRSADPGDNYNATTVTGKAEYDETYIRVRWPWMILPLVEVVLAALLLVASIIVTGGMPLWKTSGLAFLVSGGWEKDQFDTFMGARSEREKMDKETLEEWGKEVKARLIGGGEDGEAKRGRLRFERVSD</sequence>
<evidence type="ECO:0000313" key="4">
    <source>
        <dbReference type="Proteomes" id="UP001391051"/>
    </source>
</evidence>
<reference evidence="3 4" key="1">
    <citation type="submission" date="2023-01" db="EMBL/GenBank/DDBJ databases">
        <title>Analysis of 21 Apiospora genomes using comparative genomics revels a genus with tremendous synthesis potential of carbohydrate active enzymes and secondary metabolites.</title>
        <authorList>
            <person name="Sorensen T."/>
        </authorList>
    </citation>
    <scope>NUCLEOTIDE SEQUENCE [LARGE SCALE GENOMIC DNA]</scope>
    <source>
        <strain evidence="3 4">CBS 24483</strain>
    </source>
</reference>
<keyword evidence="2" id="KW-0812">Transmembrane</keyword>
<keyword evidence="2" id="KW-0472">Membrane</keyword>
<dbReference type="Proteomes" id="UP001391051">
    <property type="component" value="Unassembled WGS sequence"/>
</dbReference>
<evidence type="ECO:0000313" key="3">
    <source>
        <dbReference type="EMBL" id="KAK7946109.1"/>
    </source>
</evidence>